<keyword evidence="1 2" id="KW-0535">Nitrogen fixation</keyword>
<comment type="function">
    <text evidence="2">Is required to sustain N(2)-dependent growth in the presence of low levels of carbon monoxide (CO). Probably acts by protecting the N(2) fixation ability of the nitrogenase complex, which is inactivated in the presence of CO.</text>
</comment>
<dbReference type="HAMAP" id="MF_02117">
    <property type="entry name" value="CowN"/>
    <property type="match status" value="1"/>
</dbReference>
<evidence type="ECO:0000313" key="3">
    <source>
        <dbReference type="EMBL" id="RZT76652.1"/>
    </source>
</evidence>
<name>A0ABY0IN57_9RHOO</name>
<evidence type="ECO:0000256" key="1">
    <source>
        <dbReference type="ARBA" id="ARBA00023231"/>
    </source>
</evidence>
<accession>A0ABY0IN57</accession>
<protein>
    <recommendedName>
        <fullName evidence="2">N(2)-fixation sustaining protein CowN</fullName>
    </recommendedName>
    <alternativeName>
        <fullName evidence="2">CO weal-nitrogenase</fullName>
    </alternativeName>
</protein>
<dbReference type="RefSeq" id="WP_014235709.1">
    <property type="nucleotide sequence ID" value="NZ_SHKM01000002.1"/>
</dbReference>
<dbReference type="InterPro" id="IPR024899">
    <property type="entry name" value="CowN"/>
</dbReference>
<dbReference type="Proteomes" id="UP000292136">
    <property type="component" value="Unassembled WGS sequence"/>
</dbReference>
<keyword evidence="4" id="KW-1185">Reference proteome</keyword>
<gene>
    <name evidence="2" type="primary">cowN</name>
    <name evidence="3" type="ORF">EV678_2531</name>
</gene>
<organism evidence="3 4">
    <name type="scientific">Azospira oryzae</name>
    <dbReference type="NCBI Taxonomy" id="146939"/>
    <lineage>
        <taxon>Bacteria</taxon>
        <taxon>Pseudomonadati</taxon>
        <taxon>Pseudomonadota</taxon>
        <taxon>Betaproteobacteria</taxon>
        <taxon>Rhodocyclales</taxon>
        <taxon>Rhodocyclaceae</taxon>
        <taxon>Azospira</taxon>
    </lineage>
</organism>
<dbReference type="Pfam" id="PF20543">
    <property type="entry name" value="CowN"/>
    <property type="match status" value="1"/>
</dbReference>
<evidence type="ECO:0000313" key="4">
    <source>
        <dbReference type="Proteomes" id="UP000292136"/>
    </source>
</evidence>
<dbReference type="NCBIfam" id="NF033689">
    <property type="entry name" value="N2Fix_CO_CowN"/>
    <property type="match status" value="1"/>
</dbReference>
<comment type="similarity">
    <text evidence="2">Belongs to the CowN family.</text>
</comment>
<comment type="caution">
    <text evidence="3">The sequence shown here is derived from an EMBL/GenBank/DDBJ whole genome shotgun (WGS) entry which is preliminary data.</text>
</comment>
<proteinExistence type="inferred from homology"/>
<reference evidence="3 4" key="1">
    <citation type="submission" date="2019-02" db="EMBL/GenBank/DDBJ databases">
        <title>Genomic Encyclopedia of Type Strains, Phase IV (KMG-IV): sequencing the most valuable type-strain genomes for metagenomic binning, comparative biology and taxonomic classification.</title>
        <authorList>
            <person name="Goeker M."/>
        </authorList>
    </citation>
    <scope>NUCLEOTIDE SEQUENCE [LARGE SCALE GENOMIC DNA]</scope>
    <source>
        <strain evidence="3 4">DSM 21223</strain>
    </source>
</reference>
<evidence type="ECO:0000256" key="2">
    <source>
        <dbReference type="HAMAP-Rule" id="MF_02117"/>
    </source>
</evidence>
<dbReference type="EMBL" id="SHKM01000002">
    <property type="protein sequence ID" value="RZT76652.1"/>
    <property type="molecule type" value="Genomic_DNA"/>
</dbReference>
<sequence>MSEQAAAAADRYVSFEGIDCWHNACAVVARVLHHYEGPERTNKYWEYFVAKIPPGYYSGEPTEDLLYLVCSNTYYIEELFEKFDDAEGLQLLQRAELECC</sequence>